<dbReference type="GO" id="GO:0009103">
    <property type="term" value="P:lipopolysaccharide biosynthetic process"/>
    <property type="evidence" value="ECO:0007669"/>
    <property type="project" value="TreeGrafter"/>
</dbReference>
<dbReference type="InterPro" id="IPR050879">
    <property type="entry name" value="Acyltransferase_3"/>
</dbReference>
<comment type="caution">
    <text evidence="5">The sequence shown here is derived from an EMBL/GenBank/DDBJ whole genome shotgun (WGS) entry which is preliminary data.</text>
</comment>
<organism evidence="5 6">
    <name type="scientific">Mesorhizobium tamadayense</name>
    <dbReference type="NCBI Taxonomy" id="425306"/>
    <lineage>
        <taxon>Bacteria</taxon>
        <taxon>Pseudomonadati</taxon>
        <taxon>Pseudomonadota</taxon>
        <taxon>Alphaproteobacteria</taxon>
        <taxon>Hyphomicrobiales</taxon>
        <taxon>Phyllobacteriaceae</taxon>
        <taxon>Mesorhizobium</taxon>
    </lineage>
</organism>
<feature type="transmembrane region" description="Helical" evidence="2">
    <location>
        <begin position="138"/>
        <end position="158"/>
    </location>
</feature>
<dbReference type="PANTHER" id="PTHR23028:SF53">
    <property type="entry name" value="ACYL_TRANSF_3 DOMAIN-CONTAINING PROTEIN"/>
    <property type="match status" value="1"/>
</dbReference>
<keyword evidence="2" id="KW-0812">Transmembrane</keyword>
<feature type="transmembrane region" description="Helical" evidence="2">
    <location>
        <begin position="203"/>
        <end position="222"/>
    </location>
</feature>
<feature type="transmembrane region" description="Helical" evidence="2">
    <location>
        <begin position="323"/>
        <end position="341"/>
    </location>
</feature>
<dbReference type="GO" id="GO:0016747">
    <property type="term" value="F:acyltransferase activity, transferring groups other than amino-acyl groups"/>
    <property type="evidence" value="ECO:0007669"/>
    <property type="project" value="InterPro"/>
</dbReference>
<evidence type="ECO:0000256" key="2">
    <source>
        <dbReference type="SAM" id="Phobius"/>
    </source>
</evidence>
<gene>
    <name evidence="5" type="ORF">EH240_05835</name>
</gene>
<sequence>MQAKGKPGCRPRTPSKPKRPPEAIWREAKWPSHIPTVTGLAWRNNGVALPIKGQAGSPSSVATAGPDGYRADIDGLRAVAVLAVLCFHLGVSGFSGGFVGVDVFFVISGFLITRIVAADIKAERFSLARFWSRRARRLLPALFATLALSCVAAFLLLAPRHLESFAQSLVAAAFGVSNILFWRESGYFDLAARIKPLLHTWSLSVEWQFYLVWPLLLSVLLGRYPRRMAWPILAAAALSFCLILAFQDGSFWLFSWTHAAEWIADGRATVFYNTPFRVFEFACGAALVWLPKPRPVILHELLVLLGLVLIGSAVFFLDSGSGAPAWNVLLPTIGAAMVLHSDRSRWAGLILRNVPAVYLGRISYSLYLVHWPLMVFCNYGLLRTPSSAEAIFVGLLSLVLATLMFHFVEQPCRAGRGFVAPAGLALAGLVSFSVVNYAMSDGMPWRLQSVAAGTELADSAALKAITGSLGCQDFCEFGNLQSPNRVLVVGDSHVEHYTRALNELGGQDFHFLLAEAGNCYFGAELQTRTNGAVTQHCRNATDQAARWLKAGGIVAIVQGQRWPGYRNLLERKVDGAPVDISDVATLFPTMLGDIAKLYAGFRGPVILIGHAPSTNLICSIRPAYFSLPCPVPSRVEHVDFEGSFHAFATVHRGFDLVDPVDTICSPRECHATDAAGHSLYVDDHHLSIFGARLVVPKIIERLQKDLSVASRQPLWQPTTQ</sequence>
<dbReference type="Pfam" id="PF19040">
    <property type="entry name" value="SGNH"/>
    <property type="match status" value="1"/>
</dbReference>
<dbReference type="Proteomes" id="UP000273786">
    <property type="component" value="Unassembled WGS sequence"/>
</dbReference>
<name>A0A3P3G3P8_9HYPH</name>
<feature type="transmembrane region" description="Helical" evidence="2">
    <location>
        <begin position="388"/>
        <end position="407"/>
    </location>
</feature>
<dbReference type="Pfam" id="PF01757">
    <property type="entry name" value="Acyl_transf_3"/>
    <property type="match status" value="1"/>
</dbReference>
<keyword evidence="5" id="KW-0808">Transferase</keyword>
<dbReference type="OrthoDB" id="9796461at2"/>
<protein>
    <submittedName>
        <fullName evidence="5">Acyltransferase</fullName>
    </submittedName>
</protein>
<feature type="transmembrane region" description="Helical" evidence="2">
    <location>
        <begin position="296"/>
        <end position="317"/>
    </location>
</feature>
<keyword evidence="6" id="KW-1185">Reference proteome</keyword>
<dbReference type="AlphaFoldDB" id="A0A3P3G3P8"/>
<dbReference type="EMBL" id="RQXT01000005">
    <property type="protein sequence ID" value="RRI05407.1"/>
    <property type="molecule type" value="Genomic_DNA"/>
</dbReference>
<proteinExistence type="predicted"/>
<feature type="transmembrane region" description="Helical" evidence="2">
    <location>
        <begin position="419"/>
        <end position="439"/>
    </location>
</feature>
<keyword evidence="2" id="KW-0472">Membrane</keyword>
<feature type="compositionally biased region" description="Basic residues" evidence="1">
    <location>
        <begin position="7"/>
        <end position="18"/>
    </location>
</feature>
<feature type="region of interest" description="Disordered" evidence="1">
    <location>
        <begin position="1"/>
        <end position="22"/>
    </location>
</feature>
<reference evidence="5 6" key="1">
    <citation type="submission" date="2018-11" db="EMBL/GenBank/DDBJ databases">
        <title>the genome of Mesorhizobium tamadayense DSM 28320.</title>
        <authorList>
            <person name="Gao J."/>
        </authorList>
    </citation>
    <scope>NUCLEOTIDE SEQUENCE [LARGE SCALE GENOMIC DNA]</scope>
    <source>
        <strain evidence="5 6">DSM 28320</strain>
    </source>
</reference>
<dbReference type="GO" id="GO:0016020">
    <property type="term" value="C:membrane"/>
    <property type="evidence" value="ECO:0007669"/>
    <property type="project" value="TreeGrafter"/>
</dbReference>
<feature type="transmembrane region" description="Helical" evidence="2">
    <location>
        <begin position="75"/>
        <end position="91"/>
    </location>
</feature>
<feature type="transmembrane region" description="Helical" evidence="2">
    <location>
        <begin position="97"/>
        <end position="117"/>
    </location>
</feature>
<evidence type="ECO:0000259" key="4">
    <source>
        <dbReference type="Pfam" id="PF19040"/>
    </source>
</evidence>
<evidence type="ECO:0000259" key="3">
    <source>
        <dbReference type="Pfam" id="PF01757"/>
    </source>
</evidence>
<dbReference type="PANTHER" id="PTHR23028">
    <property type="entry name" value="ACETYLTRANSFERASE"/>
    <property type="match status" value="1"/>
</dbReference>
<feature type="transmembrane region" description="Helical" evidence="2">
    <location>
        <begin position="362"/>
        <end position="382"/>
    </location>
</feature>
<evidence type="ECO:0000313" key="5">
    <source>
        <dbReference type="EMBL" id="RRI05407.1"/>
    </source>
</evidence>
<dbReference type="InterPro" id="IPR002656">
    <property type="entry name" value="Acyl_transf_3_dom"/>
</dbReference>
<feature type="transmembrane region" description="Helical" evidence="2">
    <location>
        <begin position="228"/>
        <end position="246"/>
    </location>
</feature>
<feature type="domain" description="Acyltransferase 3" evidence="3">
    <location>
        <begin position="71"/>
        <end position="404"/>
    </location>
</feature>
<dbReference type="InterPro" id="IPR043968">
    <property type="entry name" value="SGNH"/>
</dbReference>
<keyword evidence="5" id="KW-0012">Acyltransferase</keyword>
<evidence type="ECO:0000313" key="6">
    <source>
        <dbReference type="Proteomes" id="UP000273786"/>
    </source>
</evidence>
<evidence type="ECO:0000256" key="1">
    <source>
        <dbReference type="SAM" id="MobiDB-lite"/>
    </source>
</evidence>
<keyword evidence="2" id="KW-1133">Transmembrane helix</keyword>
<feature type="domain" description="SGNH" evidence="4">
    <location>
        <begin position="473"/>
        <end position="698"/>
    </location>
</feature>
<accession>A0A3P3G3P8</accession>